<protein>
    <submittedName>
        <fullName evidence="1">Uncharacterized protein</fullName>
    </submittedName>
</protein>
<sequence>MATGQLSEAVTHTLLVTSSSTAVAAVPPPSACPPYTTLAAAANLVLVFSLLQQQPNCPAVRRNAVGRLRWDGGSPLSVSGPLLHLHQRSRDGRMEVISI</sequence>
<dbReference type="AlphaFoldDB" id="A0A8T2P4C2"/>
<proteinExistence type="predicted"/>
<gene>
    <name evidence="1" type="ORF">JZ751_006972</name>
</gene>
<name>A0A8T2P4C2_9TELE</name>
<keyword evidence="2" id="KW-1185">Reference proteome</keyword>
<reference evidence="1" key="1">
    <citation type="thesis" date="2021" institute="BYU ScholarsArchive" country="Provo, UT, USA">
        <title>Applications of and Algorithms for Genome Assembly and Genomic Analyses with an Emphasis on Marine Teleosts.</title>
        <authorList>
            <person name="Pickett B.D."/>
        </authorList>
    </citation>
    <scope>NUCLEOTIDE SEQUENCE</scope>
    <source>
        <strain evidence="1">HI-2016</strain>
    </source>
</reference>
<evidence type="ECO:0000313" key="2">
    <source>
        <dbReference type="Proteomes" id="UP000824540"/>
    </source>
</evidence>
<dbReference type="Proteomes" id="UP000824540">
    <property type="component" value="Unassembled WGS sequence"/>
</dbReference>
<comment type="caution">
    <text evidence="1">The sequence shown here is derived from an EMBL/GenBank/DDBJ whole genome shotgun (WGS) entry which is preliminary data.</text>
</comment>
<organism evidence="1 2">
    <name type="scientific">Albula glossodonta</name>
    <name type="common">roundjaw bonefish</name>
    <dbReference type="NCBI Taxonomy" id="121402"/>
    <lineage>
        <taxon>Eukaryota</taxon>
        <taxon>Metazoa</taxon>
        <taxon>Chordata</taxon>
        <taxon>Craniata</taxon>
        <taxon>Vertebrata</taxon>
        <taxon>Euteleostomi</taxon>
        <taxon>Actinopterygii</taxon>
        <taxon>Neopterygii</taxon>
        <taxon>Teleostei</taxon>
        <taxon>Albuliformes</taxon>
        <taxon>Albulidae</taxon>
        <taxon>Albula</taxon>
    </lineage>
</organism>
<dbReference type="EMBL" id="JAFBMS010000015">
    <property type="protein sequence ID" value="KAG9346660.1"/>
    <property type="molecule type" value="Genomic_DNA"/>
</dbReference>
<evidence type="ECO:0000313" key="1">
    <source>
        <dbReference type="EMBL" id="KAG9346660.1"/>
    </source>
</evidence>
<accession>A0A8T2P4C2</accession>